<sequence>MDQINPDLPRVTRRSLASSLRTPGGQLVLYGAVGAAVVGLAAFALVGAEARAIGLSFAGYTVGLALVLVLLRRGFPHDSIGLCNKVTLARLALTSALLAPLAGSAAPWVVFAIAALALGLDGLDGWLARRDGLSSDFGARFDMEVDSALALILALNAWAAGTAGAIVLLIGLPRYAFALAARALPWLDRAAPERFSRKLVCVLQIATLIALQLPLVAASVANPVVALVAAALIWSFGRDILWLWRTKP</sequence>
<dbReference type="OrthoDB" id="9782011at2"/>
<dbReference type="InterPro" id="IPR000462">
    <property type="entry name" value="CDP-OH_P_trans"/>
</dbReference>
<keyword evidence="3" id="KW-0812">Transmembrane</keyword>
<dbReference type="Gene3D" id="1.20.120.1760">
    <property type="match status" value="1"/>
</dbReference>
<protein>
    <submittedName>
        <fullName evidence="4">Phosphatidylglycerophosphate synthase</fullName>
    </submittedName>
</protein>
<evidence type="ECO:0000256" key="1">
    <source>
        <dbReference type="ARBA" id="ARBA00022679"/>
    </source>
</evidence>
<dbReference type="Proteomes" id="UP000245708">
    <property type="component" value="Unassembled WGS sequence"/>
</dbReference>
<accession>A0A316GS91</accession>
<feature type="transmembrane region" description="Helical" evidence="3">
    <location>
        <begin position="224"/>
        <end position="244"/>
    </location>
</feature>
<evidence type="ECO:0000256" key="3">
    <source>
        <dbReference type="SAM" id="Phobius"/>
    </source>
</evidence>
<dbReference type="Pfam" id="PF01066">
    <property type="entry name" value="CDP-OH_P_transf"/>
    <property type="match status" value="1"/>
</dbReference>
<gene>
    <name evidence="4" type="ORF">C7455_101983</name>
</gene>
<proteinExistence type="inferred from homology"/>
<dbReference type="GO" id="GO:0016780">
    <property type="term" value="F:phosphotransferase activity, for other substituted phosphate groups"/>
    <property type="evidence" value="ECO:0007669"/>
    <property type="project" value="InterPro"/>
</dbReference>
<dbReference type="InterPro" id="IPR048254">
    <property type="entry name" value="CDP_ALCOHOL_P_TRANSF_CS"/>
</dbReference>
<feature type="transmembrane region" description="Helical" evidence="3">
    <location>
        <begin position="91"/>
        <end position="120"/>
    </location>
</feature>
<evidence type="ECO:0000256" key="2">
    <source>
        <dbReference type="RuleBase" id="RU003750"/>
    </source>
</evidence>
<dbReference type="GO" id="GO:0016020">
    <property type="term" value="C:membrane"/>
    <property type="evidence" value="ECO:0007669"/>
    <property type="project" value="InterPro"/>
</dbReference>
<evidence type="ECO:0000313" key="5">
    <source>
        <dbReference type="Proteomes" id="UP000245708"/>
    </source>
</evidence>
<keyword evidence="3" id="KW-1133">Transmembrane helix</keyword>
<dbReference type="GO" id="GO:0008654">
    <property type="term" value="P:phospholipid biosynthetic process"/>
    <property type="evidence" value="ECO:0007669"/>
    <property type="project" value="InterPro"/>
</dbReference>
<evidence type="ECO:0000313" key="4">
    <source>
        <dbReference type="EMBL" id="PWK62942.1"/>
    </source>
</evidence>
<dbReference type="EMBL" id="QGGW01000001">
    <property type="protein sequence ID" value="PWK62942.1"/>
    <property type="molecule type" value="Genomic_DNA"/>
</dbReference>
<feature type="transmembrane region" description="Helical" evidence="3">
    <location>
        <begin position="199"/>
        <end position="218"/>
    </location>
</feature>
<dbReference type="AlphaFoldDB" id="A0A316GS91"/>
<dbReference type="RefSeq" id="WP_109665987.1">
    <property type="nucleotide sequence ID" value="NZ_QGGW01000001.1"/>
</dbReference>
<feature type="transmembrane region" description="Helical" evidence="3">
    <location>
        <begin position="148"/>
        <end position="172"/>
    </location>
</feature>
<organism evidence="4 5">
    <name type="scientific">Roseicyclus mahoneyensis</name>
    <dbReference type="NCBI Taxonomy" id="164332"/>
    <lineage>
        <taxon>Bacteria</taxon>
        <taxon>Pseudomonadati</taxon>
        <taxon>Pseudomonadota</taxon>
        <taxon>Alphaproteobacteria</taxon>
        <taxon>Rhodobacterales</taxon>
        <taxon>Roseobacteraceae</taxon>
        <taxon>Roseicyclus</taxon>
    </lineage>
</organism>
<comment type="similarity">
    <text evidence="2">Belongs to the CDP-alcohol phosphatidyltransferase class-I family.</text>
</comment>
<dbReference type="InterPro" id="IPR043130">
    <property type="entry name" value="CDP-OH_PTrfase_TM_dom"/>
</dbReference>
<keyword evidence="1 2" id="KW-0808">Transferase</keyword>
<keyword evidence="5" id="KW-1185">Reference proteome</keyword>
<reference evidence="4 5" key="1">
    <citation type="submission" date="2018-05" db="EMBL/GenBank/DDBJ databases">
        <title>Genomic Encyclopedia of Type Strains, Phase IV (KMG-IV): sequencing the most valuable type-strain genomes for metagenomic binning, comparative biology and taxonomic classification.</title>
        <authorList>
            <person name="Goeker M."/>
        </authorList>
    </citation>
    <scope>NUCLEOTIDE SEQUENCE [LARGE SCALE GENOMIC DNA]</scope>
    <source>
        <strain evidence="4 5">DSM 16097</strain>
    </source>
</reference>
<name>A0A316GS91_9RHOB</name>
<comment type="caution">
    <text evidence="4">The sequence shown here is derived from an EMBL/GenBank/DDBJ whole genome shotgun (WGS) entry which is preliminary data.</text>
</comment>
<keyword evidence="3" id="KW-0472">Membrane</keyword>
<feature type="transmembrane region" description="Helical" evidence="3">
    <location>
        <begin position="52"/>
        <end position="71"/>
    </location>
</feature>
<dbReference type="PROSITE" id="PS00379">
    <property type="entry name" value="CDP_ALCOHOL_P_TRANSF"/>
    <property type="match status" value="1"/>
</dbReference>
<feature type="transmembrane region" description="Helical" evidence="3">
    <location>
        <begin position="27"/>
        <end position="46"/>
    </location>
</feature>